<evidence type="ECO:0000256" key="1">
    <source>
        <dbReference type="SAM" id="MobiDB-lite"/>
    </source>
</evidence>
<protein>
    <recommendedName>
        <fullName evidence="2">SipL SPOCS domain-containing protein</fullName>
    </recommendedName>
</protein>
<organism evidence="3">
    <name type="scientific">uncultured Sporomusa sp</name>
    <dbReference type="NCBI Taxonomy" id="307249"/>
    <lineage>
        <taxon>Bacteria</taxon>
        <taxon>Bacillati</taxon>
        <taxon>Bacillota</taxon>
        <taxon>Negativicutes</taxon>
        <taxon>Selenomonadales</taxon>
        <taxon>Sporomusaceae</taxon>
        <taxon>Sporomusa</taxon>
        <taxon>environmental samples</taxon>
    </lineage>
</organism>
<dbReference type="Pfam" id="PF12673">
    <property type="entry name" value="SipL"/>
    <property type="match status" value="1"/>
</dbReference>
<dbReference type="RefSeq" id="WP_288185372.1">
    <property type="nucleotide sequence ID" value="NZ_LT608335.1"/>
</dbReference>
<dbReference type="AlphaFoldDB" id="A0A212LZ35"/>
<gene>
    <name evidence="3" type="ORF">KL86SPO_50560</name>
</gene>
<accession>A0A212LZ35</accession>
<proteinExistence type="predicted"/>
<dbReference type="InterPro" id="IPR024300">
    <property type="entry name" value="SipL_SPOCS_dom"/>
</dbReference>
<evidence type="ECO:0000313" key="3">
    <source>
        <dbReference type="EMBL" id="SCM82788.1"/>
    </source>
</evidence>
<name>A0A212LZ35_9FIRM</name>
<feature type="domain" description="SipL SPOCS" evidence="2">
    <location>
        <begin position="31"/>
        <end position="103"/>
    </location>
</feature>
<evidence type="ECO:0000259" key="2">
    <source>
        <dbReference type="Pfam" id="PF12673"/>
    </source>
</evidence>
<dbReference type="EMBL" id="FMJE01000005">
    <property type="protein sequence ID" value="SCM82788.1"/>
    <property type="molecule type" value="Genomic_DNA"/>
</dbReference>
<feature type="region of interest" description="Disordered" evidence="1">
    <location>
        <begin position="158"/>
        <end position="179"/>
    </location>
</feature>
<reference evidence="3" key="1">
    <citation type="submission" date="2016-08" db="EMBL/GenBank/DDBJ databases">
        <authorList>
            <person name="Seilhamer J.J."/>
        </authorList>
    </citation>
    <scope>NUCLEOTIDE SEQUENCE</scope>
    <source>
        <strain evidence="3">86</strain>
    </source>
</reference>
<sequence>MSRRKHRRIHQFTSSCTLEIPDDKPEAEFLLRATSTPIIEQCVVSGKRIRVTGYISIFTEYVAAVDNGTQPVTVLFYKLPFDRSIAYHRAREGMSAFLKCDITKQYMHLCNSKEVRITTHIKIFGMKLARENRSLPLHQCKPYFINFFEASNPNTYTASYSPNPDSDQPPIEQELPTLV</sequence>